<dbReference type="EMBL" id="FTNK01000001">
    <property type="protein sequence ID" value="SIQ30764.1"/>
    <property type="molecule type" value="Genomic_DNA"/>
</dbReference>
<proteinExistence type="predicted"/>
<dbReference type="InterPro" id="IPR009920">
    <property type="entry name" value="HEPPP_synth_su1"/>
</dbReference>
<dbReference type="Pfam" id="PF07307">
    <property type="entry name" value="HEPPP_synt_1"/>
    <property type="match status" value="1"/>
</dbReference>
<organism evidence="1 2">
    <name type="scientific">Paenibacillus macquariensis</name>
    <dbReference type="NCBI Taxonomy" id="948756"/>
    <lineage>
        <taxon>Bacteria</taxon>
        <taxon>Bacillati</taxon>
        <taxon>Bacillota</taxon>
        <taxon>Bacilli</taxon>
        <taxon>Bacillales</taxon>
        <taxon>Paenibacillaceae</taxon>
        <taxon>Paenibacillus</taxon>
    </lineage>
</organism>
<accession>A0ABY1JJP7</accession>
<comment type="caution">
    <text evidence="1">The sequence shown here is derived from an EMBL/GenBank/DDBJ whole genome shotgun (WGS) entry which is preliminary data.</text>
</comment>
<protein>
    <submittedName>
        <fullName evidence="1">Heptaprenyl diphosphate synthase</fullName>
    </submittedName>
</protein>
<evidence type="ECO:0000313" key="1">
    <source>
        <dbReference type="EMBL" id="SIQ30764.1"/>
    </source>
</evidence>
<evidence type="ECO:0000313" key="2">
    <source>
        <dbReference type="Proteomes" id="UP000186666"/>
    </source>
</evidence>
<dbReference type="RefSeq" id="WP_068590183.1">
    <property type="nucleotide sequence ID" value="NZ_FTNK01000001.1"/>
</dbReference>
<keyword evidence="2" id="KW-1185">Reference proteome</keyword>
<gene>
    <name evidence="1" type="ORF">SAMN05421578_101144</name>
</gene>
<dbReference type="Proteomes" id="UP000186666">
    <property type="component" value="Unassembled WGS sequence"/>
</dbReference>
<dbReference type="Gene3D" id="1.20.120.1450">
    <property type="match status" value="1"/>
</dbReference>
<name>A0ABY1JJP7_9BACL</name>
<sequence length="289" mass="33593">MKSYCIPQLASGYIEYDMIEQYTELPVFPDARVQLLYIFLNSASHITLDQAELYALVTSLVQFGIDTHETIDTQQGSQAEDLMRSRQLKVLAGDYYSSIFYQLLSDRGQIEVITLLSRAICDLNMMKMNLYGSMKSLECSAEQYLVQKVQLNMQLFISFTPMLEESLRDLWKSLLHEITLCEIVMQELNHTQEDQPLRYGYSYWKMMELASVVDKLTLNEIEINPIEWKKMIYQYKPMEHMTNCLRESVDRIQHLLKSLKGDVRFLGIGQVLEPFLLFVNSSGTVLREG</sequence>
<reference evidence="1 2" key="1">
    <citation type="submission" date="2017-01" db="EMBL/GenBank/DDBJ databases">
        <authorList>
            <person name="Varghese N."/>
            <person name="Submissions S."/>
        </authorList>
    </citation>
    <scope>NUCLEOTIDE SEQUENCE [LARGE SCALE GENOMIC DNA]</scope>
    <source>
        <strain evidence="1 2">ATCC 23464</strain>
    </source>
</reference>